<dbReference type="SUPFAM" id="SSF56322">
    <property type="entry name" value="ADC synthase"/>
    <property type="match status" value="1"/>
</dbReference>
<dbReference type="Pfam" id="PF04715">
    <property type="entry name" value="Anth_synt_I_N"/>
    <property type="match status" value="1"/>
</dbReference>
<protein>
    <recommendedName>
        <fullName evidence="1">aminodeoxychorismate synthase</fullName>
        <ecNumber evidence="1">2.6.1.85</ecNumber>
    </recommendedName>
</protein>
<keyword evidence="5" id="KW-0032">Aminotransferase</keyword>
<dbReference type="PRINTS" id="PR00095">
    <property type="entry name" value="ANTSNTHASEI"/>
</dbReference>
<evidence type="ECO:0000259" key="4">
    <source>
        <dbReference type="Pfam" id="PF04715"/>
    </source>
</evidence>
<dbReference type="InterPro" id="IPR006805">
    <property type="entry name" value="Anth_synth_I_N"/>
</dbReference>
<dbReference type="GO" id="GO:0000162">
    <property type="term" value="P:L-tryptophan biosynthetic process"/>
    <property type="evidence" value="ECO:0007669"/>
    <property type="project" value="TreeGrafter"/>
</dbReference>
<dbReference type="Gene3D" id="3.60.120.10">
    <property type="entry name" value="Anthranilate synthase"/>
    <property type="match status" value="1"/>
</dbReference>
<proteinExistence type="predicted"/>
<dbReference type="InterPro" id="IPR019999">
    <property type="entry name" value="Anth_synth_I-like"/>
</dbReference>
<evidence type="ECO:0000256" key="1">
    <source>
        <dbReference type="ARBA" id="ARBA00013139"/>
    </source>
</evidence>
<feature type="domain" description="Anthranilate synthase component I N-terminal" evidence="4">
    <location>
        <begin position="18"/>
        <end position="135"/>
    </location>
</feature>
<dbReference type="InterPro" id="IPR005801">
    <property type="entry name" value="ADC_synthase"/>
</dbReference>
<dbReference type="PANTHER" id="PTHR11236:SF50">
    <property type="entry name" value="AMINODEOXYCHORISMATE SYNTHASE COMPONENT 1"/>
    <property type="match status" value="1"/>
</dbReference>
<dbReference type="Proteomes" id="UP001160882">
    <property type="component" value="Unassembled WGS sequence"/>
</dbReference>
<dbReference type="EMBL" id="JAOCGG010000018">
    <property type="protein sequence ID" value="MDH1630830.1"/>
    <property type="molecule type" value="Genomic_DNA"/>
</dbReference>
<dbReference type="InterPro" id="IPR005802">
    <property type="entry name" value="ADC_synth_comp_1"/>
</dbReference>
<dbReference type="RefSeq" id="WP_280081880.1">
    <property type="nucleotide sequence ID" value="NZ_JAOCGG010000018.1"/>
</dbReference>
<evidence type="ECO:0000313" key="5">
    <source>
        <dbReference type="EMBL" id="MDH1630830.1"/>
    </source>
</evidence>
<evidence type="ECO:0000256" key="2">
    <source>
        <dbReference type="ARBA" id="ARBA00022679"/>
    </source>
</evidence>
<feature type="domain" description="Chorismate-utilising enzyme C-terminal" evidence="3">
    <location>
        <begin position="182"/>
        <end position="436"/>
    </location>
</feature>
<evidence type="ECO:0000313" key="6">
    <source>
        <dbReference type="Proteomes" id="UP001160882"/>
    </source>
</evidence>
<dbReference type="AlphaFoldDB" id="A0AA42RYM9"/>
<dbReference type="GO" id="GO:0046820">
    <property type="term" value="F:4-amino-4-deoxychorismate synthase activity"/>
    <property type="evidence" value="ECO:0007669"/>
    <property type="project" value="UniProtKB-EC"/>
</dbReference>
<dbReference type="Pfam" id="PF00425">
    <property type="entry name" value="Chorismate_bind"/>
    <property type="match status" value="1"/>
</dbReference>
<dbReference type="NCBIfam" id="TIGR00553">
    <property type="entry name" value="pabB"/>
    <property type="match status" value="1"/>
</dbReference>
<organism evidence="5 6">
    <name type="scientific">Pseudomonas mosselii</name>
    <dbReference type="NCBI Taxonomy" id="78327"/>
    <lineage>
        <taxon>Bacteria</taxon>
        <taxon>Pseudomonadati</taxon>
        <taxon>Pseudomonadota</taxon>
        <taxon>Gammaproteobacteria</taxon>
        <taxon>Pseudomonadales</taxon>
        <taxon>Pseudomonadaceae</taxon>
        <taxon>Pseudomonas</taxon>
    </lineage>
</organism>
<reference evidence="5" key="1">
    <citation type="submission" date="2022-09" db="EMBL/GenBank/DDBJ databases">
        <title>Intensive care unit water sources are persistently colonized with multi-drug resistant bacteria and are the site of extensive horizontal gene transfer of antibiotic resistance genes.</title>
        <authorList>
            <person name="Diorio-Toth L."/>
        </authorList>
    </citation>
    <scope>NUCLEOTIDE SEQUENCE</scope>
    <source>
        <strain evidence="5">GD03782</strain>
    </source>
</reference>
<dbReference type="InterPro" id="IPR015890">
    <property type="entry name" value="Chorismate_C"/>
</dbReference>
<dbReference type="EC" id="2.6.1.85" evidence="1"/>
<dbReference type="GO" id="GO:0009396">
    <property type="term" value="P:folic acid-containing compound biosynthetic process"/>
    <property type="evidence" value="ECO:0007669"/>
    <property type="project" value="InterPro"/>
</dbReference>
<accession>A0AA42RYM9</accession>
<sequence length="447" mass="49397">MPTCTLHPLPYQPDPAFYFERLRRAPGAILLDSARPGAERGRYDLLSAWPLQQLQANPEENGRDYLQRLRQALADLGTAQLPEGIELPFTGGLIGYLSYDFGRRLEQLPTHAVDDLGLPDARLGLYAWALVSDHRLCSSQLVFHPSLLEAEQQRLIALFEASPMGDSGDFHLLAPMTGDLRPEQYRAAFDQVQRYIQAGDCYQINLTQRFRAPCQGDPWRAYQALRAACPTPFSGYQQLDEGTALLSFSPERFIRVSQGEVETRPIKGTRPRAADPAQDARNAAELLASPKDRSENLMIVDLLRNDIGRTCQTGSVKVPELFSLESYPNVHHLVSSVVGRLAADKDALDLIAGSFPGGSITGAPKIRAMQIIDELEPARRALYCGSLLYVDVRGEMDSSIAIRSLLVKDGQVSCWGGGAVVADSDWQAEYEESIAKVRVLMETLQAL</sequence>
<comment type="caution">
    <text evidence="5">The sequence shown here is derived from an EMBL/GenBank/DDBJ whole genome shotgun (WGS) entry which is preliminary data.</text>
</comment>
<name>A0AA42RYM9_9PSED</name>
<dbReference type="PANTHER" id="PTHR11236">
    <property type="entry name" value="AMINOBENZOATE/ANTHRANILATE SYNTHASE"/>
    <property type="match status" value="1"/>
</dbReference>
<keyword evidence="2 5" id="KW-0808">Transferase</keyword>
<evidence type="ECO:0000259" key="3">
    <source>
        <dbReference type="Pfam" id="PF00425"/>
    </source>
</evidence>
<gene>
    <name evidence="5" type="primary">pabB</name>
    <name evidence="5" type="ORF">N5I14_11290</name>
</gene>